<evidence type="ECO:0000256" key="4">
    <source>
        <dbReference type="ARBA" id="ARBA00013185"/>
    </source>
</evidence>
<dbReference type="InterPro" id="IPR047215">
    <property type="entry name" value="Galactose_mutarotase-like"/>
</dbReference>
<proteinExistence type="inferred from homology"/>
<dbReference type="InterPro" id="IPR014718">
    <property type="entry name" value="GH-type_carb-bd"/>
</dbReference>
<reference evidence="9" key="1">
    <citation type="submission" date="2022-07" db="EMBL/GenBank/DDBJ databases">
        <authorList>
            <person name="Jung M.-Y."/>
            <person name="Lee M."/>
        </authorList>
    </citation>
    <scope>NUCLEOTIDE SEQUENCE</scope>
    <source>
        <strain evidence="9">S8</strain>
    </source>
</reference>
<dbReference type="CDD" id="cd09019">
    <property type="entry name" value="galactose_mutarotase_like"/>
    <property type="match status" value="1"/>
</dbReference>
<sequence length="345" mass="38145">MKDYQVDVYGTFEGTEVLRYTFENEAGHRLVVMTYGATILEYWTPDKNNTFENITIGFDNFEDYIQNAPKWGAAIGPVGGRIAKGQFTLNGQDYQLETNQNGNHLHGGTTGFDGVLFQVDSVDNHGITLYEARPDGTGNYPGNLQTWITYSLDETGDLQIDYKMESDQDTLVNPTNHTYFNLLADDQKTVDSTIFQLNTKGLVTVNDNSIPTGQIDQESDVVKGLQEGLTFAQIFASDHPQLVSAGGLDHPFVLDLDVTEKGSLYEASNGRRLSFETDRPAVVVYTSNGYDDKTFIKGQVPKAHIGVALETQQLPDAINQEGFGDIRLLAGQVFQSTTIYHPSVV</sequence>
<dbReference type="RefSeq" id="WP_256945659.1">
    <property type="nucleotide sequence ID" value="NZ_JANHNZ010000009.1"/>
</dbReference>
<name>A0ABT1WPX4_9LACT</name>
<reference evidence="9" key="2">
    <citation type="journal article" date="2023" name="Curr. Microbiol.">
        <title>Granulicatella seriolae sp. nov., a Novel Facultative Anaerobe Isolated from Yellowtail Marine Fish.</title>
        <authorList>
            <person name="Lee M."/>
            <person name="Choi Y.J."/>
            <person name="Farooq A."/>
            <person name="Jeong J.B."/>
            <person name="Jung M.Y."/>
        </authorList>
    </citation>
    <scope>NUCLEOTIDE SEQUENCE</scope>
    <source>
        <strain evidence="9">S8</strain>
    </source>
</reference>
<evidence type="ECO:0000256" key="1">
    <source>
        <dbReference type="ARBA" id="ARBA00001614"/>
    </source>
</evidence>
<keyword evidence="10" id="KW-1185">Reference proteome</keyword>
<evidence type="ECO:0000256" key="3">
    <source>
        <dbReference type="ARBA" id="ARBA00006206"/>
    </source>
</evidence>
<reference evidence="9" key="3">
    <citation type="journal article" date="2023" name="Microbiol. Resour. Announc.">
        <title>Draft Genome Sequence of Granulicatella sp. Strain S8, Isolated from a Marine Fish, Seriola quinqueradiata.</title>
        <authorList>
            <person name="Lee M."/>
            <person name="Farooq A."/>
            <person name="Jeong J.B."/>
            <person name="Jung M.Y."/>
        </authorList>
    </citation>
    <scope>NUCLEOTIDE SEQUENCE</scope>
    <source>
        <strain evidence="9">S8</strain>
    </source>
</reference>
<gene>
    <name evidence="9" type="ORF">NPA36_08280</name>
</gene>
<dbReference type="Pfam" id="PF01263">
    <property type="entry name" value="Aldose_epim"/>
    <property type="match status" value="1"/>
</dbReference>
<organism evidence="9 10">
    <name type="scientific">Granulicatella seriolae</name>
    <dbReference type="NCBI Taxonomy" id="2967226"/>
    <lineage>
        <taxon>Bacteria</taxon>
        <taxon>Bacillati</taxon>
        <taxon>Bacillota</taxon>
        <taxon>Bacilli</taxon>
        <taxon>Lactobacillales</taxon>
        <taxon>Carnobacteriaceae</taxon>
        <taxon>Granulicatella</taxon>
    </lineage>
</organism>
<dbReference type="Proteomes" id="UP001059480">
    <property type="component" value="Unassembled WGS sequence"/>
</dbReference>
<comment type="similarity">
    <text evidence="3 8">Belongs to the aldose epimerase family.</text>
</comment>
<comment type="pathway">
    <text evidence="2 8">Carbohydrate metabolism; hexose metabolism.</text>
</comment>
<accession>A0ABT1WPX4</accession>
<evidence type="ECO:0000256" key="7">
    <source>
        <dbReference type="ARBA" id="ARBA00023277"/>
    </source>
</evidence>
<evidence type="ECO:0000313" key="9">
    <source>
        <dbReference type="EMBL" id="MCQ9210546.1"/>
    </source>
</evidence>
<keyword evidence="6 8" id="KW-0413">Isomerase</keyword>
<evidence type="ECO:0000313" key="10">
    <source>
        <dbReference type="Proteomes" id="UP001059480"/>
    </source>
</evidence>
<comment type="catalytic activity">
    <reaction evidence="1 8">
        <text>alpha-D-glucose = beta-D-glucose</text>
        <dbReference type="Rhea" id="RHEA:10264"/>
        <dbReference type="ChEBI" id="CHEBI:15903"/>
        <dbReference type="ChEBI" id="CHEBI:17925"/>
        <dbReference type="EC" id="5.1.3.3"/>
    </reaction>
</comment>
<dbReference type="PROSITE" id="PS00545">
    <property type="entry name" value="ALDOSE_1_EPIMERASE"/>
    <property type="match status" value="1"/>
</dbReference>
<dbReference type="PANTHER" id="PTHR10091">
    <property type="entry name" value="ALDOSE-1-EPIMERASE"/>
    <property type="match status" value="1"/>
</dbReference>
<dbReference type="Gene3D" id="2.70.98.10">
    <property type="match status" value="1"/>
</dbReference>
<dbReference type="InterPro" id="IPR015443">
    <property type="entry name" value="Aldose_1-epimerase"/>
</dbReference>
<evidence type="ECO:0000256" key="6">
    <source>
        <dbReference type="ARBA" id="ARBA00023235"/>
    </source>
</evidence>
<dbReference type="SUPFAM" id="SSF74650">
    <property type="entry name" value="Galactose mutarotase-like"/>
    <property type="match status" value="1"/>
</dbReference>
<evidence type="ECO:0000256" key="5">
    <source>
        <dbReference type="ARBA" id="ARBA00014165"/>
    </source>
</evidence>
<comment type="caution">
    <text evidence="9">The sequence shown here is derived from an EMBL/GenBank/DDBJ whole genome shotgun (WGS) entry which is preliminary data.</text>
</comment>
<evidence type="ECO:0000256" key="2">
    <source>
        <dbReference type="ARBA" id="ARBA00005028"/>
    </source>
</evidence>
<dbReference type="InterPro" id="IPR011013">
    <property type="entry name" value="Gal_mutarotase_sf_dom"/>
</dbReference>
<keyword evidence="7 8" id="KW-0119">Carbohydrate metabolism</keyword>
<dbReference type="EC" id="5.1.3.3" evidence="4 8"/>
<protein>
    <recommendedName>
        <fullName evidence="5 8">Aldose 1-epimerase</fullName>
        <ecNumber evidence="4 8">5.1.3.3</ecNumber>
    </recommendedName>
</protein>
<dbReference type="InterPro" id="IPR008183">
    <property type="entry name" value="Aldose_1/G6P_1-epimerase"/>
</dbReference>
<dbReference type="PIRSF" id="PIRSF005096">
    <property type="entry name" value="GALM"/>
    <property type="match status" value="1"/>
</dbReference>
<dbReference type="EMBL" id="JANHNZ010000009">
    <property type="protein sequence ID" value="MCQ9210546.1"/>
    <property type="molecule type" value="Genomic_DNA"/>
</dbReference>
<dbReference type="PANTHER" id="PTHR10091:SF0">
    <property type="entry name" value="GALACTOSE MUTAROTASE"/>
    <property type="match status" value="1"/>
</dbReference>
<evidence type="ECO:0000256" key="8">
    <source>
        <dbReference type="PIRNR" id="PIRNR005096"/>
    </source>
</evidence>
<dbReference type="InterPro" id="IPR018052">
    <property type="entry name" value="Ald1_epimerase_CS"/>
</dbReference>